<accession>A0ABY0JZF2</accession>
<keyword evidence="3" id="KW-1185">Reference proteome</keyword>
<organism evidence="2 3">
    <name type="scientific">Pseudomonas phage phiC725A</name>
    <dbReference type="NCBI Taxonomy" id="1921524"/>
    <lineage>
        <taxon>Viruses</taxon>
        <taxon>Duplodnaviria</taxon>
        <taxon>Heunggongvirae</taxon>
        <taxon>Uroviricota</taxon>
        <taxon>Caudoviricetes</taxon>
        <taxon>Hollowayvirus</taxon>
        <taxon>Hollowayvirus phiC725A</taxon>
    </lineage>
</organism>
<gene>
    <name evidence="2" type="ORF">PF725A_0005</name>
</gene>
<reference evidence="2 3" key="1">
    <citation type="submission" date="2016-07" db="EMBL/GenBank/DDBJ databases">
        <authorList>
            <person name="Pourcel C."/>
            <person name="Vergnaud G."/>
            <person name="Midoux C."/>
        </authorList>
    </citation>
    <scope>NUCLEOTIDE SEQUENCE [LARGE SCALE GENOMIC DNA]</scope>
</reference>
<dbReference type="Pfam" id="PF04447">
    <property type="entry name" value="dATP-dGTP_PPHyd"/>
    <property type="match status" value="1"/>
</dbReference>
<evidence type="ECO:0000259" key="1">
    <source>
        <dbReference type="Pfam" id="PF04447"/>
    </source>
</evidence>
<feature type="domain" description="dATP/dGTP diphosphohydrolase MazZ" evidence="1">
    <location>
        <begin position="63"/>
        <end position="155"/>
    </location>
</feature>
<protein>
    <recommendedName>
        <fullName evidence="1">dATP/dGTP diphosphohydrolase MazZ domain-containing protein</fullName>
    </recommendedName>
</protein>
<dbReference type="InterPro" id="IPR007538">
    <property type="entry name" value="dATP/dGTP_dipphydrolase_MazZ"/>
</dbReference>
<evidence type="ECO:0000313" key="2">
    <source>
        <dbReference type="EMBL" id="SCA90812.1"/>
    </source>
</evidence>
<evidence type="ECO:0000313" key="3">
    <source>
        <dbReference type="Proteomes" id="UP000245442"/>
    </source>
</evidence>
<proteinExistence type="predicted"/>
<dbReference type="EMBL" id="LT603684">
    <property type="protein sequence ID" value="SCA90812.1"/>
    <property type="molecule type" value="Genomic_DNA"/>
</dbReference>
<name>A0ABY0JZF2_9CAUD</name>
<dbReference type="Proteomes" id="UP000245442">
    <property type="component" value="Chromosome PF725A"/>
</dbReference>
<sequence length="215" mass="24462">MTTNQNHPDDHLAIEALHSRYLNVLTGRTSDHLMMFQDEAYALGRARGRLDVFRFDLHLERQRRFSERTFGPGSRAAGVVDHIRKELREIEENPGDLAEWIDVVILALDGAWRTGATPAQIIDALVAKQTKNESRSWPDWRTVPVEKAIEHDRADDPIDDNTYFVMRNAGGAVFVKHGPFFRDQGGLTEDWGKNWTRIRAGSLKHARQIGEGLLP</sequence>